<dbReference type="Proteomes" id="UP000321685">
    <property type="component" value="Unassembled WGS sequence"/>
</dbReference>
<accession>A0A511DIF4</accession>
<proteinExistence type="predicted"/>
<feature type="compositionally biased region" description="Low complexity" evidence="5">
    <location>
        <begin position="49"/>
        <end position="58"/>
    </location>
</feature>
<dbReference type="GO" id="GO:0003700">
    <property type="term" value="F:DNA-binding transcription factor activity"/>
    <property type="evidence" value="ECO:0007669"/>
    <property type="project" value="TreeGrafter"/>
</dbReference>
<evidence type="ECO:0000256" key="1">
    <source>
        <dbReference type="ARBA" id="ARBA00023015"/>
    </source>
</evidence>
<comment type="caution">
    <text evidence="7">The sequence shown here is derived from an EMBL/GenBank/DDBJ whole genome shotgun (WGS) entry which is preliminary data.</text>
</comment>
<sequence length="254" mass="27502">MSREESPLAVQFSAAPERVPYEAPAPEPEQPADGVDSDGPPEEDVSSKPPQRQRPAGGRPRDPRVDRAIRDAATQIYAEEGWAGFQFDAIAKRAGVGKSAVYRRWATREDLVIEAIRGMDTAAVVGDAATLREALTRIAREQLEWWGDTPGAAYLRLQMDQVKLPALGDLYSTRVRGPLLDVVRGMVGKAVASGEVPPGTSTTLLVEMLSGAMMMRMGSSSRANRQKLVDNPDEYIALLVDYVLAAATAGGKRR</sequence>
<evidence type="ECO:0000313" key="7">
    <source>
        <dbReference type="EMBL" id="GEL24247.1"/>
    </source>
</evidence>
<keyword evidence="1" id="KW-0805">Transcription regulation</keyword>
<dbReference type="PANTHER" id="PTHR30055">
    <property type="entry name" value="HTH-TYPE TRANSCRIPTIONAL REGULATOR RUTR"/>
    <property type="match status" value="1"/>
</dbReference>
<dbReference type="InterPro" id="IPR050109">
    <property type="entry name" value="HTH-type_TetR-like_transc_reg"/>
</dbReference>
<dbReference type="AlphaFoldDB" id="A0A511DIF4"/>
<dbReference type="InterPro" id="IPR001647">
    <property type="entry name" value="HTH_TetR"/>
</dbReference>
<keyword evidence="8" id="KW-1185">Reference proteome</keyword>
<dbReference type="Gene3D" id="1.10.10.60">
    <property type="entry name" value="Homeodomain-like"/>
    <property type="match status" value="1"/>
</dbReference>
<evidence type="ECO:0000259" key="6">
    <source>
        <dbReference type="PROSITE" id="PS50977"/>
    </source>
</evidence>
<dbReference type="PROSITE" id="PS50977">
    <property type="entry name" value="HTH_TETR_2"/>
    <property type="match status" value="1"/>
</dbReference>
<gene>
    <name evidence="7" type="ORF">PSU4_32010</name>
</gene>
<evidence type="ECO:0000313" key="8">
    <source>
        <dbReference type="Proteomes" id="UP000321685"/>
    </source>
</evidence>
<evidence type="ECO:0000256" key="4">
    <source>
        <dbReference type="PROSITE-ProRule" id="PRU00335"/>
    </source>
</evidence>
<dbReference type="InterPro" id="IPR009057">
    <property type="entry name" value="Homeodomain-like_sf"/>
</dbReference>
<evidence type="ECO:0000256" key="5">
    <source>
        <dbReference type="SAM" id="MobiDB-lite"/>
    </source>
</evidence>
<dbReference type="RefSeq" id="WP_147108806.1">
    <property type="nucleotide sequence ID" value="NZ_BJVJ01000030.1"/>
</dbReference>
<feature type="domain" description="HTH tetR-type" evidence="6">
    <location>
        <begin position="63"/>
        <end position="123"/>
    </location>
</feature>
<keyword evidence="2 4" id="KW-0238">DNA-binding</keyword>
<dbReference type="OrthoDB" id="9796019at2"/>
<keyword evidence="3" id="KW-0804">Transcription</keyword>
<dbReference type="PRINTS" id="PR00455">
    <property type="entry name" value="HTHTETR"/>
</dbReference>
<feature type="DNA-binding region" description="H-T-H motif" evidence="4">
    <location>
        <begin position="86"/>
        <end position="105"/>
    </location>
</feature>
<protein>
    <submittedName>
        <fullName evidence="7">TetR family transcriptional regulator</fullName>
    </submittedName>
</protein>
<dbReference type="Pfam" id="PF16859">
    <property type="entry name" value="TetR_C_11"/>
    <property type="match status" value="1"/>
</dbReference>
<organism evidence="7 8">
    <name type="scientific">Pseudonocardia sulfidoxydans NBRC 16205</name>
    <dbReference type="NCBI Taxonomy" id="1223511"/>
    <lineage>
        <taxon>Bacteria</taxon>
        <taxon>Bacillati</taxon>
        <taxon>Actinomycetota</taxon>
        <taxon>Actinomycetes</taxon>
        <taxon>Pseudonocardiales</taxon>
        <taxon>Pseudonocardiaceae</taxon>
        <taxon>Pseudonocardia</taxon>
    </lineage>
</organism>
<dbReference type="InterPro" id="IPR011075">
    <property type="entry name" value="TetR_C"/>
</dbReference>
<feature type="compositionally biased region" description="Acidic residues" evidence="5">
    <location>
        <begin position="35"/>
        <end position="44"/>
    </location>
</feature>
<dbReference type="GO" id="GO:0000976">
    <property type="term" value="F:transcription cis-regulatory region binding"/>
    <property type="evidence" value="ECO:0007669"/>
    <property type="project" value="TreeGrafter"/>
</dbReference>
<evidence type="ECO:0000256" key="3">
    <source>
        <dbReference type="ARBA" id="ARBA00023163"/>
    </source>
</evidence>
<dbReference type="Gene3D" id="1.10.357.10">
    <property type="entry name" value="Tetracycline Repressor, domain 2"/>
    <property type="match status" value="1"/>
</dbReference>
<reference evidence="7 8" key="1">
    <citation type="submission" date="2019-07" db="EMBL/GenBank/DDBJ databases">
        <title>Whole genome shotgun sequence of Pseudonocardia sulfidoxydans NBRC 16205.</title>
        <authorList>
            <person name="Hosoyama A."/>
            <person name="Uohara A."/>
            <person name="Ohji S."/>
            <person name="Ichikawa N."/>
        </authorList>
    </citation>
    <scope>NUCLEOTIDE SEQUENCE [LARGE SCALE GENOMIC DNA]</scope>
    <source>
        <strain evidence="7 8">NBRC 16205</strain>
    </source>
</reference>
<dbReference type="InterPro" id="IPR036271">
    <property type="entry name" value="Tet_transcr_reg_TetR-rel_C_sf"/>
</dbReference>
<feature type="region of interest" description="Disordered" evidence="5">
    <location>
        <begin position="1"/>
        <end position="66"/>
    </location>
</feature>
<dbReference type="PANTHER" id="PTHR30055:SF148">
    <property type="entry name" value="TETR-FAMILY TRANSCRIPTIONAL REGULATOR"/>
    <property type="match status" value="1"/>
</dbReference>
<dbReference type="SUPFAM" id="SSF46689">
    <property type="entry name" value="Homeodomain-like"/>
    <property type="match status" value="1"/>
</dbReference>
<dbReference type="EMBL" id="BJVJ01000030">
    <property type="protein sequence ID" value="GEL24247.1"/>
    <property type="molecule type" value="Genomic_DNA"/>
</dbReference>
<name>A0A511DIF4_9PSEU</name>
<evidence type="ECO:0000256" key="2">
    <source>
        <dbReference type="ARBA" id="ARBA00023125"/>
    </source>
</evidence>
<dbReference type="Pfam" id="PF00440">
    <property type="entry name" value="TetR_N"/>
    <property type="match status" value="1"/>
</dbReference>
<dbReference type="SUPFAM" id="SSF48498">
    <property type="entry name" value="Tetracyclin repressor-like, C-terminal domain"/>
    <property type="match status" value="1"/>
</dbReference>